<proteinExistence type="predicted"/>
<reference evidence="3" key="1">
    <citation type="submission" date="2016-03" db="EMBL/GenBank/DDBJ databases">
        <title>Mechanisms controlling the formation of the plant cell surface in tip-growing cells are functionally conserved among land plants.</title>
        <authorList>
            <person name="Honkanen S."/>
            <person name="Jones V.A."/>
            <person name="Morieri G."/>
            <person name="Champion C."/>
            <person name="Hetherington A.J."/>
            <person name="Kelly S."/>
            <person name="Saint-Marcoux D."/>
            <person name="Proust H."/>
            <person name="Prescott H."/>
            <person name="Dolan L."/>
        </authorList>
    </citation>
    <scope>NUCLEOTIDE SEQUENCE [LARGE SCALE GENOMIC DNA]</scope>
    <source>
        <tissue evidence="3">Whole gametophyte</tissue>
    </source>
</reference>
<accession>A0A176W7P7</accession>
<gene>
    <name evidence="3" type="ORF">AXG93_2515s1030</name>
</gene>
<evidence type="ECO:0000256" key="1">
    <source>
        <dbReference type="SAM" id="Coils"/>
    </source>
</evidence>
<protein>
    <submittedName>
        <fullName evidence="3">Uncharacterized protein</fullName>
    </submittedName>
</protein>
<organism evidence="3 4">
    <name type="scientific">Marchantia polymorpha subsp. ruderalis</name>
    <dbReference type="NCBI Taxonomy" id="1480154"/>
    <lineage>
        <taxon>Eukaryota</taxon>
        <taxon>Viridiplantae</taxon>
        <taxon>Streptophyta</taxon>
        <taxon>Embryophyta</taxon>
        <taxon>Marchantiophyta</taxon>
        <taxon>Marchantiopsida</taxon>
        <taxon>Marchantiidae</taxon>
        <taxon>Marchantiales</taxon>
        <taxon>Marchantiaceae</taxon>
        <taxon>Marchantia</taxon>
    </lineage>
</organism>
<evidence type="ECO:0000256" key="2">
    <source>
        <dbReference type="SAM" id="MobiDB-lite"/>
    </source>
</evidence>
<keyword evidence="4" id="KW-1185">Reference proteome</keyword>
<name>A0A176W7P7_MARPO</name>
<evidence type="ECO:0000313" key="4">
    <source>
        <dbReference type="Proteomes" id="UP000077202"/>
    </source>
</evidence>
<feature type="coiled-coil region" evidence="1">
    <location>
        <begin position="151"/>
        <end position="332"/>
    </location>
</feature>
<sequence length="565" mass="66716">MPYAPPGGFHFEVIPADRWADQMLKHWKIAAYNKAANNDGGDVTLEDLEKPGADGQLSSPRSLQACLYLGIDPAELVHRPIDDFLERGLSPALQELKFQFYENTRLEKVGRLKEERKRIISEKNDGGVILGADGRVIGTTSPMKNKFVESKDTMEKEVQRIEVVRRRQQRELEQVAKYEALRQQLAEQNAATMEMEKRRREEQKRAKAAKDKAWQAEMRARELQRAKEEAELEAEAKRMAQERYAREQAKMEADERKAKQAKKEARLREIERAQKQEEFRAQLEKTQEEFREAARERGRKMEARDQERRRNLAILKKIKAEENAEIRRMMEKRHDDALAAWHRMIQKKADDYNAKQAEIKRKMKLKYEIWKKKEAEKKAYLEKKEQERLDTIAEANAIRERRCQELLAKAEEQDRNLHNYMVQKHLDEARRTVEKELIHEAKRQRCEALKRIQSLSFLVILVRVGHCLLGIASALYFFPEFCALHRRQILEKIEMETQRIRNLLDGKQQMLSKHIQANLNLVIHRQSMIEQMQELSISKKWRQSLSPESREEMDKLKDAQKGFKK</sequence>
<feature type="region of interest" description="Disordered" evidence="2">
    <location>
        <begin position="545"/>
        <end position="565"/>
    </location>
</feature>
<dbReference type="Proteomes" id="UP000077202">
    <property type="component" value="Unassembled WGS sequence"/>
</dbReference>
<keyword evidence="1" id="KW-0175">Coiled coil</keyword>
<dbReference type="PANTHER" id="PTHR38019">
    <property type="entry name" value="KDA ANTIGEN P200, PUTATIVE-RELATED"/>
    <property type="match status" value="1"/>
</dbReference>
<feature type="coiled-coil region" evidence="1">
    <location>
        <begin position="381"/>
        <end position="423"/>
    </location>
</feature>
<dbReference type="PANTHER" id="PTHR38019:SF1">
    <property type="entry name" value="N-ACETYLTRANSFERASE DOMAIN-CONTAINING PROTEIN"/>
    <property type="match status" value="1"/>
</dbReference>
<dbReference type="AlphaFoldDB" id="A0A176W7P7"/>
<comment type="caution">
    <text evidence="3">The sequence shown here is derived from an EMBL/GenBank/DDBJ whole genome shotgun (WGS) entry which is preliminary data.</text>
</comment>
<feature type="compositionally biased region" description="Basic and acidic residues" evidence="2">
    <location>
        <begin position="548"/>
        <end position="565"/>
    </location>
</feature>
<evidence type="ECO:0000313" key="3">
    <source>
        <dbReference type="EMBL" id="OAE28166.1"/>
    </source>
</evidence>
<dbReference type="EMBL" id="LVLJ01001764">
    <property type="protein sequence ID" value="OAE28166.1"/>
    <property type="molecule type" value="Genomic_DNA"/>
</dbReference>